<feature type="region of interest" description="Disordered" evidence="2">
    <location>
        <begin position="176"/>
        <end position="240"/>
    </location>
</feature>
<feature type="compositionally biased region" description="Pro residues" evidence="2">
    <location>
        <begin position="80"/>
        <end position="91"/>
    </location>
</feature>
<proteinExistence type="predicted"/>
<feature type="compositionally biased region" description="Low complexity" evidence="2">
    <location>
        <begin position="255"/>
        <end position="265"/>
    </location>
</feature>
<feature type="compositionally biased region" description="Pro residues" evidence="2">
    <location>
        <begin position="195"/>
        <end position="205"/>
    </location>
</feature>
<evidence type="ECO:0000313" key="3">
    <source>
        <dbReference type="EMBL" id="PSN74702.1"/>
    </source>
</evidence>
<feature type="region of interest" description="Disordered" evidence="2">
    <location>
        <begin position="255"/>
        <end position="339"/>
    </location>
</feature>
<reference evidence="3 4" key="1">
    <citation type="journal article" date="2018" name="Front. Microbiol.">
        <title>Genome-Wide Analysis of Corynespora cassiicola Leaf Fall Disease Putative Effectors.</title>
        <authorList>
            <person name="Lopez D."/>
            <person name="Ribeiro S."/>
            <person name="Label P."/>
            <person name="Fumanal B."/>
            <person name="Venisse J.S."/>
            <person name="Kohler A."/>
            <person name="de Oliveira R.R."/>
            <person name="Labutti K."/>
            <person name="Lipzen A."/>
            <person name="Lail K."/>
            <person name="Bauer D."/>
            <person name="Ohm R.A."/>
            <person name="Barry K.W."/>
            <person name="Spatafora J."/>
            <person name="Grigoriev I.V."/>
            <person name="Martin F.M."/>
            <person name="Pujade-Renaud V."/>
        </authorList>
    </citation>
    <scope>NUCLEOTIDE SEQUENCE [LARGE SCALE GENOMIC DNA]</scope>
    <source>
        <strain evidence="3 4">Philippines</strain>
    </source>
</reference>
<keyword evidence="4" id="KW-1185">Reference proteome</keyword>
<gene>
    <name evidence="3" type="ORF">BS50DRAFT_567497</name>
</gene>
<sequence>MILTSRKMYQKFRRHHKDKDPNVHDCGCEAHAYALESDTNGYFTIDAHQTFLAPPRSASIPAPFPSPSPAMEELGLNLLLPPPPPSPPPPQYTESESRDGLKLARTPTAIYRGDEATASDSDLSRIATAVRAPAPAPLDLGASAMLKLGIESPTASTSQCPTPRPQSVVDLRITPATPELKSPNPETAPSRFSPQSPPTSPPRPHQPSCEAPSPWTAELVDRTRQQQQQQHPPPPHFAVIPTEIPVRGKWVWIPDSPCSSIASPSPLSPPHPAPSVTSSPECPESTPAPTPQRPAIIERRDTPLADSENNDAADYYTSGVEVPVPLTSPISPQRADAKEKGVHVAEAEIRLMEELQRVRRRYEEWQARKAVEQRAEWMAARSGDEEGESEAGDAWEESDDGAESVSGSSTRSVESVEESLGFHGIMVEKSFLLEFDDG</sequence>
<dbReference type="AlphaFoldDB" id="A0A2T2PAK8"/>
<feature type="region of interest" description="Disordered" evidence="2">
    <location>
        <begin position="79"/>
        <end position="100"/>
    </location>
</feature>
<accession>A0A2T2PAK8</accession>
<protein>
    <submittedName>
        <fullName evidence="3">Uncharacterized protein</fullName>
    </submittedName>
</protein>
<name>A0A2T2PAK8_CORCC</name>
<evidence type="ECO:0000313" key="4">
    <source>
        <dbReference type="Proteomes" id="UP000240883"/>
    </source>
</evidence>
<dbReference type="EMBL" id="KZ678128">
    <property type="protein sequence ID" value="PSN74702.1"/>
    <property type="molecule type" value="Genomic_DNA"/>
</dbReference>
<feature type="compositionally biased region" description="Acidic residues" evidence="2">
    <location>
        <begin position="385"/>
        <end position="402"/>
    </location>
</feature>
<evidence type="ECO:0000256" key="1">
    <source>
        <dbReference type="SAM" id="Coils"/>
    </source>
</evidence>
<organism evidence="3 4">
    <name type="scientific">Corynespora cassiicola Philippines</name>
    <dbReference type="NCBI Taxonomy" id="1448308"/>
    <lineage>
        <taxon>Eukaryota</taxon>
        <taxon>Fungi</taxon>
        <taxon>Dikarya</taxon>
        <taxon>Ascomycota</taxon>
        <taxon>Pezizomycotina</taxon>
        <taxon>Dothideomycetes</taxon>
        <taxon>Pleosporomycetidae</taxon>
        <taxon>Pleosporales</taxon>
        <taxon>Corynesporascaceae</taxon>
        <taxon>Corynespora</taxon>
    </lineage>
</organism>
<feature type="compositionally biased region" description="Low complexity" evidence="2">
    <location>
        <begin position="403"/>
        <end position="413"/>
    </location>
</feature>
<feature type="coiled-coil region" evidence="1">
    <location>
        <begin position="348"/>
        <end position="375"/>
    </location>
</feature>
<dbReference type="STRING" id="1448308.A0A2T2PAK8"/>
<feature type="region of interest" description="Disordered" evidence="2">
    <location>
        <begin position="378"/>
        <end position="419"/>
    </location>
</feature>
<dbReference type="Proteomes" id="UP000240883">
    <property type="component" value="Unassembled WGS sequence"/>
</dbReference>
<evidence type="ECO:0000256" key="2">
    <source>
        <dbReference type="SAM" id="MobiDB-lite"/>
    </source>
</evidence>
<keyword evidence="1" id="KW-0175">Coiled coil</keyword>